<dbReference type="Pfam" id="PF02518">
    <property type="entry name" value="HATPase_c"/>
    <property type="match status" value="1"/>
</dbReference>
<evidence type="ECO:0000259" key="10">
    <source>
        <dbReference type="Pfam" id="PF02518"/>
    </source>
</evidence>
<dbReference type="InterPro" id="IPR036890">
    <property type="entry name" value="HATPase_C_sf"/>
</dbReference>
<dbReference type="Proteomes" id="UP000636793">
    <property type="component" value="Unassembled WGS sequence"/>
</dbReference>
<evidence type="ECO:0000256" key="1">
    <source>
        <dbReference type="ARBA" id="ARBA00000085"/>
    </source>
</evidence>
<keyword evidence="9" id="KW-0812">Transmembrane</keyword>
<evidence type="ECO:0000313" key="12">
    <source>
        <dbReference type="EMBL" id="GGB31118.1"/>
    </source>
</evidence>
<keyword evidence="8" id="KW-0902">Two-component regulatory system</keyword>
<evidence type="ECO:0000259" key="11">
    <source>
        <dbReference type="Pfam" id="PF07730"/>
    </source>
</evidence>
<feature type="transmembrane region" description="Helical" evidence="9">
    <location>
        <begin position="56"/>
        <end position="75"/>
    </location>
</feature>
<keyword evidence="5" id="KW-0547">Nucleotide-binding</keyword>
<comment type="caution">
    <text evidence="12">The sequence shown here is derived from an EMBL/GenBank/DDBJ whole genome shotgun (WGS) entry which is preliminary data.</text>
</comment>
<dbReference type="PANTHER" id="PTHR24421">
    <property type="entry name" value="NITRATE/NITRITE SENSOR PROTEIN NARX-RELATED"/>
    <property type="match status" value="1"/>
</dbReference>
<feature type="transmembrane region" description="Helical" evidence="9">
    <location>
        <begin position="143"/>
        <end position="160"/>
    </location>
</feature>
<organism evidence="12 13">
    <name type="scientific">Flexivirga endophytica</name>
    <dbReference type="NCBI Taxonomy" id="1849103"/>
    <lineage>
        <taxon>Bacteria</taxon>
        <taxon>Bacillati</taxon>
        <taxon>Actinomycetota</taxon>
        <taxon>Actinomycetes</taxon>
        <taxon>Micrococcales</taxon>
        <taxon>Dermacoccaceae</taxon>
        <taxon>Flexivirga</taxon>
    </lineage>
</organism>
<dbReference type="PANTHER" id="PTHR24421:SF10">
    <property type="entry name" value="NITRATE_NITRITE SENSOR PROTEIN NARQ"/>
    <property type="match status" value="1"/>
</dbReference>
<evidence type="ECO:0000256" key="2">
    <source>
        <dbReference type="ARBA" id="ARBA00012438"/>
    </source>
</evidence>
<dbReference type="EC" id="2.7.13.3" evidence="2"/>
<reference evidence="12" key="2">
    <citation type="submission" date="2020-09" db="EMBL/GenBank/DDBJ databases">
        <authorList>
            <person name="Sun Q."/>
            <person name="Zhou Y."/>
        </authorList>
    </citation>
    <scope>NUCLEOTIDE SEQUENCE</scope>
    <source>
        <strain evidence="12">CGMCC 1.15085</strain>
    </source>
</reference>
<dbReference type="GO" id="GO:0046983">
    <property type="term" value="F:protein dimerization activity"/>
    <property type="evidence" value="ECO:0007669"/>
    <property type="project" value="InterPro"/>
</dbReference>
<keyword evidence="9" id="KW-1133">Transmembrane helix</keyword>
<keyword evidence="4" id="KW-0808">Transferase</keyword>
<dbReference type="AlphaFoldDB" id="A0A916T4A6"/>
<accession>A0A916T4A6</accession>
<keyword evidence="13" id="KW-1185">Reference proteome</keyword>
<evidence type="ECO:0000256" key="5">
    <source>
        <dbReference type="ARBA" id="ARBA00022741"/>
    </source>
</evidence>
<dbReference type="SUPFAM" id="SSF55874">
    <property type="entry name" value="ATPase domain of HSP90 chaperone/DNA topoisomerase II/histidine kinase"/>
    <property type="match status" value="1"/>
</dbReference>
<dbReference type="InterPro" id="IPR050482">
    <property type="entry name" value="Sensor_HK_TwoCompSys"/>
</dbReference>
<feature type="transmembrane region" description="Helical" evidence="9">
    <location>
        <begin position="26"/>
        <end position="44"/>
    </location>
</feature>
<protein>
    <recommendedName>
        <fullName evidence="2">histidine kinase</fullName>
        <ecNumber evidence="2">2.7.13.3</ecNumber>
    </recommendedName>
</protein>
<dbReference type="GO" id="GO:0016020">
    <property type="term" value="C:membrane"/>
    <property type="evidence" value="ECO:0007669"/>
    <property type="project" value="InterPro"/>
</dbReference>
<evidence type="ECO:0000256" key="6">
    <source>
        <dbReference type="ARBA" id="ARBA00022777"/>
    </source>
</evidence>
<comment type="catalytic activity">
    <reaction evidence="1">
        <text>ATP + protein L-histidine = ADP + protein N-phospho-L-histidine.</text>
        <dbReference type="EC" id="2.7.13.3"/>
    </reaction>
</comment>
<feature type="transmembrane region" description="Helical" evidence="9">
    <location>
        <begin position="81"/>
        <end position="107"/>
    </location>
</feature>
<evidence type="ECO:0000256" key="7">
    <source>
        <dbReference type="ARBA" id="ARBA00022840"/>
    </source>
</evidence>
<dbReference type="GO" id="GO:0005524">
    <property type="term" value="F:ATP binding"/>
    <property type="evidence" value="ECO:0007669"/>
    <property type="project" value="UniProtKB-KW"/>
</dbReference>
<feature type="domain" description="Histidine kinase/HSP90-like ATPase" evidence="10">
    <location>
        <begin position="307"/>
        <end position="394"/>
    </location>
</feature>
<dbReference type="InterPro" id="IPR003594">
    <property type="entry name" value="HATPase_dom"/>
</dbReference>
<keyword evidence="6 12" id="KW-0418">Kinase</keyword>
<dbReference type="Pfam" id="PF07730">
    <property type="entry name" value="HisKA_3"/>
    <property type="match status" value="1"/>
</dbReference>
<dbReference type="EMBL" id="BMHI01000003">
    <property type="protein sequence ID" value="GGB31118.1"/>
    <property type="molecule type" value="Genomic_DNA"/>
</dbReference>
<keyword evidence="7" id="KW-0067">ATP-binding</keyword>
<dbReference type="GO" id="GO:0000155">
    <property type="term" value="F:phosphorelay sensor kinase activity"/>
    <property type="evidence" value="ECO:0007669"/>
    <property type="project" value="InterPro"/>
</dbReference>
<dbReference type="InterPro" id="IPR011712">
    <property type="entry name" value="Sig_transdc_His_kin_sub3_dim/P"/>
</dbReference>
<reference evidence="12" key="1">
    <citation type="journal article" date="2014" name="Int. J. Syst. Evol. Microbiol.">
        <title>Complete genome sequence of Corynebacterium casei LMG S-19264T (=DSM 44701T), isolated from a smear-ripened cheese.</title>
        <authorList>
            <consortium name="US DOE Joint Genome Institute (JGI-PGF)"/>
            <person name="Walter F."/>
            <person name="Albersmeier A."/>
            <person name="Kalinowski J."/>
            <person name="Ruckert C."/>
        </authorList>
    </citation>
    <scope>NUCLEOTIDE SEQUENCE</scope>
    <source>
        <strain evidence="12">CGMCC 1.15085</strain>
    </source>
</reference>
<evidence type="ECO:0000256" key="9">
    <source>
        <dbReference type="SAM" id="Phobius"/>
    </source>
</evidence>
<dbReference type="CDD" id="cd16917">
    <property type="entry name" value="HATPase_UhpB-NarQ-NarX-like"/>
    <property type="match status" value="1"/>
</dbReference>
<evidence type="ECO:0000256" key="3">
    <source>
        <dbReference type="ARBA" id="ARBA00022553"/>
    </source>
</evidence>
<feature type="transmembrane region" description="Helical" evidence="9">
    <location>
        <begin position="119"/>
        <end position="137"/>
    </location>
</feature>
<sequence length="402" mass="42636">MASAAYAGRMSARRFTTLVPITGFDVFRALVVTTLCLVATLVGNERLATSPRDPDPAWLLLTAGACMSVLLLRPAPRVATVWALVGSTAGLVGGYPMTGPALLALALVGITASRADVRLTGTIGVLSGLALAATAVSRADRDWPLAAIGGFAVGMFPALVGEKFRAERARARQARELAHRVEQLRDQDVQRAVAEERLRIARDVHDITGHHLSGISLLAAGASRETNDPEARQMLLQIHDLTREALGQTKRTLGVLREQSDEAEVAPLPRLADLEGLLQPLRSSGVAAELTVGGVSRQLPEEVELCAYRVVQESLTNVARHARARAVQVVVDYRPHELALEVTDDGRGAPSTSVARTGTGIEGMRERLRLVEGVLAAGPAAAGGWVVRAVLPLEDISCPPVC</sequence>
<name>A0A916T4A6_9MICO</name>
<evidence type="ECO:0000256" key="8">
    <source>
        <dbReference type="ARBA" id="ARBA00023012"/>
    </source>
</evidence>
<keyword evidence="9" id="KW-0472">Membrane</keyword>
<evidence type="ECO:0000313" key="13">
    <source>
        <dbReference type="Proteomes" id="UP000636793"/>
    </source>
</evidence>
<gene>
    <name evidence="12" type="ORF">GCM10011492_22150</name>
</gene>
<feature type="domain" description="Signal transduction histidine kinase subgroup 3 dimerisation and phosphoacceptor" evidence="11">
    <location>
        <begin position="196"/>
        <end position="259"/>
    </location>
</feature>
<dbReference type="Gene3D" id="3.30.565.10">
    <property type="entry name" value="Histidine kinase-like ATPase, C-terminal domain"/>
    <property type="match status" value="1"/>
</dbReference>
<evidence type="ECO:0000256" key="4">
    <source>
        <dbReference type="ARBA" id="ARBA00022679"/>
    </source>
</evidence>
<proteinExistence type="predicted"/>
<keyword evidence="3" id="KW-0597">Phosphoprotein</keyword>
<dbReference type="Gene3D" id="1.20.5.1930">
    <property type="match status" value="1"/>
</dbReference>